<comment type="caution">
    <text evidence="2">The sequence shown here is derived from an EMBL/GenBank/DDBJ whole genome shotgun (WGS) entry which is preliminary data.</text>
</comment>
<dbReference type="EMBL" id="JACGWJ010000017">
    <property type="protein sequence ID" value="KAL0356460.1"/>
    <property type="molecule type" value="Genomic_DNA"/>
</dbReference>
<gene>
    <name evidence="2" type="ORF">Sradi_4092900</name>
</gene>
<evidence type="ECO:0000313" key="2">
    <source>
        <dbReference type="EMBL" id="KAL0356460.1"/>
    </source>
</evidence>
<feature type="region of interest" description="Disordered" evidence="1">
    <location>
        <begin position="50"/>
        <end position="70"/>
    </location>
</feature>
<protein>
    <recommendedName>
        <fullName evidence="3">Flagellar hook-length control protein FliK</fullName>
    </recommendedName>
</protein>
<name>A0AAW2PJT9_SESRA</name>
<evidence type="ECO:0008006" key="3">
    <source>
        <dbReference type="Google" id="ProtNLM"/>
    </source>
</evidence>
<evidence type="ECO:0000256" key="1">
    <source>
        <dbReference type="SAM" id="MobiDB-lite"/>
    </source>
</evidence>
<sequence length="128" mass="12859">MENPNHPSDNQKAAAAPGGTQALQVVAGASQAPALAGTTPVALPQAPLLSRVVGSTADPPRRSTSSDTSMVELSPALLGAIQQIVATALGERVSAIAPPRVATPFDVEAPQEEAGEKALVPIPVGGRR</sequence>
<accession>A0AAW2PJT9</accession>
<reference evidence="2" key="1">
    <citation type="submission" date="2020-06" db="EMBL/GenBank/DDBJ databases">
        <authorList>
            <person name="Li T."/>
            <person name="Hu X."/>
            <person name="Zhang T."/>
            <person name="Song X."/>
            <person name="Zhang H."/>
            <person name="Dai N."/>
            <person name="Sheng W."/>
            <person name="Hou X."/>
            <person name="Wei L."/>
        </authorList>
    </citation>
    <scope>NUCLEOTIDE SEQUENCE</scope>
    <source>
        <strain evidence="2">G02</strain>
        <tissue evidence="2">Leaf</tissue>
    </source>
</reference>
<organism evidence="2">
    <name type="scientific">Sesamum radiatum</name>
    <name type="common">Black benniseed</name>
    <dbReference type="NCBI Taxonomy" id="300843"/>
    <lineage>
        <taxon>Eukaryota</taxon>
        <taxon>Viridiplantae</taxon>
        <taxon>Streptophyta</taxon>
        <taxon>Embryophyta</taxon>
        <taxon>Tracheophyta</taxon>
        <taxon>Spermatophyta</taxon>
        <taxon>Magnoliopsida</taxon>
        <taxon>eudicotyledons</taxon>
        <taxon>Gunneridae</taxon>
        <taxon>Pentapetalae</taxon>
        <taxon>asterids</taxon>
        <taxon>lamiids</taxon>
        <taxon>Lamiales</taxon>
        <taxon>Pedaliaceae</taxon>
        <taxon>Sesamum</taxon>
    </lineage>
</organism>
<dbReference type="AlphaFoldDB" id="A0AAW2PJT9"/>
<feature type="region of interest" description="Disordered" evidence="1">
    <location>
        <begin position="107"/>
        <end position="128"/>
    </location>
</feature>
<proteinExistence type="predicted"/>
<reference evidence="2" key="2">
    <citation type="journal article" date="2024" name="Plant">
        <title>Genomic evolution and insights into agronomic trait innovations of Sesamum species.</title>
        <authorList>
            <person name="Miao H."/>
            <person name="Wang L."/>
            <person name="Qu L."/>
            <person name="Liu H."/>
            <person name="Sun Y."/>
            <person name="Le M."/>
            <person name="Wang Q."/>
            <person name="Wei S."/>
            <person name="Zheng Y."/>
            <person name="Lin W."/>
            <person name="Duan Y."/>
            <person name="Cao H."/>
            <person name="Xiong S."/>
            <person name="Wang X."/>
            <person name="Wei L."/>
            <person name="Li C."/>
            <person name="Ma Q."/>
            <person name="Ju M."/>
            <person name="Zhao R."/>
            <person name="Li G."/>
            <person name="Mu C."/>
            <person name="Tian Q."/>
            <person name="Mei H."/>
            <person name="Zhang T."/>
            <person name="Gao T."/>
            <person name="Zhang H."/>
        </authorList>
    </citation>
    <scope>NUCLEOTIDE SEQUENCE</scope>
    <source>
        <strain evidence="2">G02</strain>
    </source>
</reference>